<proteinExistence type="inferred from homology"/>
<dbReference type="InterPro" id="IPR051325">
    <property type="entry name" value="Nudix_hydrolase_domain"/>
</dbReference>
<name>A0A7T0LK76_9ACTO</name>
<evidence type="ECO:0000256" key="3">
    <source>
        <dbReference type="RuleBase" id="RU003476"/>
    </source>
</evidence>
<dbReference type="InterPro" id="IPR000086">
    <property type="entry name" value="NUDIX_hydrolase_dom"/>
</dbReference>
<dbReference type="KEGG" id="arep:ID810_10480"/>
<evidence type="ECO:0000313" key="6">
    <source>
        <dbReference type="Proteomes" id="UP000594637"/>
    </source>
</evidence>
<dbReference type="Proteomes" id="UP000594637">
    <property type="component" value="Chromosome"/>
</dbReference>
<dbReference type="EMBL" id="CP063989">
    <property type="protein sequence ID" value="QPL05142.1"/>
    <property type="molecule type" value="Genomic_DNA"/>
</dbReference>
<keyword evidence="2 3" id="KW-0378">Hydrolase</keyword>
<dbReference type="InterPro" id="IPR029033">
    <property type="entry name" value="His_PPase_superfam"/>
</dbReference>
<organism evidence="5 6">
    <name type="scientific">Actinomyces respiraculi</name>
    <dbReference type="NCBI Taxonomy" id="2744574"/>
    <lineage>
        <taxon>Bacteria</taxon>
        <taxon>Bacillati</taxon>
        <taxon>Actinomycetota</taxon>
        <taxon>Actinomycetes</taxon>
        <taxon>Actinomycetales</taxon>
        <taxon>Actinomycetaceae</taxon>
        <taxon>Actinomyces</taxon>
    </lineage>
</organism>
<dbReference type="PANTHER" id="PTHR21340:SF0">
    <property type="entry name" value="BIS(5'-NUCLEOSYL)-TETRAPHOSPHATASE [ASYMMETRICAL]"/>
    <property type="match status" value="1"/>
</dbReference>
<dbReference type="CDD" id="cd07067">
    <property type="entry name" value="HP_PGM_like"/>
    <property type="match status" value="1"/>
</dbReference>
<sequence length="343" mass="38351">MTDARLSGRRTVLAAGALVWRPCPDGKDSIEVLLVHRPRYDDWSFPKGKLEAGEAPTVCAVREVQEETGIAVRLEQPLKTVRYPLDDGRRKKVHYWVARPVSDGDPSLSARPPVEPASVQEIDDVAWVEVGRARKRLTHDVDRHVLGQLRDLWDDGRLDTWTLVLVRHARAVKRSVWNRPGKRTAEEDEATRPLTRDQGELRADALLPVLAAYGVAVAVTSPWRRCVDTLAPYARAAGITLRQEPAVTEYAHAARPKEARRVVERALRVPDAPLVLCTHRPVLATVMAVVAQHAPGRLLRAVPDQDPWLRTGEIMVIHMARRPRGRVRVVAIEKVRPVLPKGG</sequence>
<protein>
    <submittedName>
        <fullName evidence="5">NUDIX hydrolase</fullName>
    </submittedName>
</protein>
<dbReference type="GO" id="GO:0006167">
    <property type="term" value="P:AMP biosynthetic process"/>
    <property type="evidence" value="ECO:0007669"/>
    <property type="project" value="TreeGrafter"/>
</dbReference>
<dbReference type="PRINTS" id="PR00502">
    <property type="entry name" value="NUDIXFAMILY"/>
</dbReference>
<comment type="similarity">
    <text evidence="1 3">Belongs to the Nudix hydrolase family.</text>
</comment>
<dbReference type="Pfam" id="PF00293">
    <property type="entry name" value="NUDIX"/>
    <property type="match status" value="1"/>
</dbReference>
<dbReference type="PANTHER" id="PTHR21340">
    <property type="entry name" value="DIADENOSINE 5,5-P1,P4-TETRAPHOSPHATE PYROPHOSPHOHYDROLASE MUTT"/>
    <property type="match status" value="1"/>
</dbReference>
<dbReference type="InterPro" id="IPR020084">
    <property type="entry name" value="NUDIX_hydrolase_CS"/>
</dbReference>
<dbReference type="InterPro" id="IPR013078">
    <property type="entry name" value="His_Pase_superF_clade-1"/>
</dbReference>
<evidence type="ECO:0000313" key="5">
    <source>
        <dbReference type="EMBL" id="QPL05142.1"/>
    </source>
</evidence>
<evidence type="ECO:0000256" key="2">
    <source>
        <dbReference type="ARBA" id="ARBA00022801"/>
    </source>
</evidence>
<keyword evidence="6" id="KW-1185">Reference proteome</keyword>
<dbReference type="Gene3D" id="3.40.50.1240">
    <property type="entry name" value="Phosphoglycerate mutase-like"/>
    <property type="match status" value="1"/>
</dbReference>
<dbReference type="PROSITE" id="PS51462">
    <property type="entry name" value="NUDIX"/>
    <property type="match status" value="1"/>
</dbReference>
<reference evidence="5 6" key="1">
    <citation type="submission" date="2020-11" db="EMBL/GenBank/DDBJ databases">
        <title>Actinomyces sp. ZJ750.</title>
        <authorList>
            <person name="Zhou J."/>
        </authorList>
    </citation>
    <scope>NUCLEOTIDE SEQUENCE [LARGE SCALE GENOMIC DNA]</scope>
    <source>
        <strain evidence="5 6">ZJ750</strain>
    </source>
</reference>
<accession>A0A7T0LK76</accession>
<dbReference type="InterPro" id="IPR015797">
    <property type="entry name" value="NUDIX_hydrolase-like_dom_sf"/>
</dbReference>
<dbReference type="RefSeq" id="WP_166858443.1">
    <property type="nucleotide sequence ID" value="NZ_CP063989.1"/>
</dbReference>
<dbReference type="PROSITE" id="PS00893">
    <property type="entry name" value="NUDIX_BOX"/>
    <property type="match status" value="1"/>
</dbReference>
<dbReference type="GO" id="GO:0006754">
    <property type="term" value="P:ATP biosynthetic process"/>
    <property type="evidence" value="ECO:0007669"/>
    <property type="project" value="TreeGrafter"/>
</dbReference>
<dbReference type="SMART" id="SM00855">
    <property type="entry name" value="PGAM"/>
    <property type="match status" value="1"/>
</dbReference>
<dbReference type="InterPro" id="IPR020476">
    <property type="entry name" value="Nudix_hydrolase"/>
</dbReference>
<dbReference type="AlphaFoldDB" id="A0A7T0LK76"/>
<dbReference type="SUPFAM" id="SSF55811">
    <property type="entry name" value="Nudix"/>
    <property type="match status" value="1"/>
</dbReference>
<gene>
    <name evidence="5" type="ORF">ID810_10480</name>
</gene>
<dbReference type="CDD" id="cd03673">
    <property type="entry name" value="NUDIX_Ap6A_hydrolase"/>
    <property type="match status" value="1"/>
</dbReference>
<feature type="domain" description="Nudix hydrolase" evidence="4">
    <location>
        <begin position="10"/>
        <end position="151"/>
    </location>
</feature>
<dbReference type="SUPFAM" id="SSF53254">
    <property type="entry name" value="Phosphoglycerate mutase-like"/>
    <property type="match status" value="1"/>
</dbReference>
<evidence type="ECO:0000256" key="1">
    <source>
        <dbReference type="ARBA" id="ARBA00005582"/>
    </source>
</evidence>
<evidence type="ECO:0000259" key="4">
    <source>
        <dbReference type="PROSITE" id="PS51462"/>
    </source>
</evidence>
<dbReference type="Gene3D" id="3.90.79.10">
    <property type="entry name" value="Nucleoside Triphosphate Pyrophosphohydrolase"/>
    <property type="match status" value="1"/>
</dbReference>
<dbReference type="Pfam" id="PF00300">
    <property type="entry name" value="His_Phos_1"/>
    <property type="match status" value="1"/>
</dbReference>
<dbReference type="GO" id="GO:0004081">
    <property type="term" value="F:bis(5'-nucleosyl)-tetraphosphatase (asymmetrical) activity"/>
    <property type="evidence" value="ECO:0007669"/>
    <property type="project" value="TreeGrafter"/>
</dbReference>